<proteinExistence type="predicted"/>
<dbReference type="PANTHER" id="PTHR43679:SF2">
    <property type="entry name" value="OCTANOYL-[GCVH]:PROTEIN N-OCTANOYLTRANSFERASE"/>
    <property type="match status" value="1"/>
</dbReference>
<dbReference type="AlphaFoldDB" id="A0A5N6RXM2"/>
<name>A0A5N6RXM2_9BIFI</name>
<dbReference type="OrthoDB" id="9788148at2"/>
<accession>A0A5N6RXM2</accession>
<dbReference type="GO" id="GO:0016874">
    <property type="term" value="F:ligase activity"/>
    <property type="evidence" value="ECO:0007669"/>
    <property type="project" value="UniProtKB-KW"/>
</dbReference>
<dbReference type="Proteomes" id="UP000325415">
    <property type="component" value="Unassembled WGS sequence"/>
</dbReference>
<dbReference type="CDD" id="cd16443">
    <property type="entry name" value="LplA"/>
    <property type="match status" value="1"/>
</dbReference>
<dbReference type="PROSITE" id="PS51733">
    <property type="entry name" value="BPL_LPL_CATALYTIC"/>
    <property type="match status" value="1"/>
</dbReference>
<organism evidence="2 3">
    <name type="scientific">Bifidobacterium tibiigranuli</name>
    <dbReference type="NCBI Taxonomy" id="2172043"/>
    <lineage>
        <taxon>Bacteria</taxon>
        <taxon>Bacillati</taxon>
        <taxon>Actinomycetota</taxon>
        <taxon>Actinomycetes</taxon>
        <taxon>Bifidobacteriales</taxon>
        <taxon>Bifidobacteriaceae</taxon>
        <taxon>Bifidobacterium</taxon>
    </lineage>
</organism>
<protein>
    <submittedName>
        <fullName evidence="2">Lipoate--protein ligase family protein</fullName>
    </submittedName>
</protein>
<dbReference type="InterPro" id="IPR050664">
    <property type="entry name" value="Octanoyltrans_LipM/LipL"/>
</dbReference>
<dbReference type="Pfam" id="PF21948">
    <property type="entry name" value="LplA-B_cat"/>
    <property type="match status" value="1"/>
</dbReference>
<comment type="caution">
    <text evidence="2">The sequence shown here is derived from an EMBL/GenBank/DDBJ whole genome shotgun (WGS) entry which is preliminary data.</text>
</comment>
<sequence>MSDEQSIREDARKGFSRGECKLAGGKLVGVNVRRDGTGAVTQCHLDGDFFLDSADEREIAALVRDIEDALIAGTPVEEAFARHPDTSIVGIDAAAIETAFARAVGSTVMNSADTRSTDSCNASVKHTAGKGAAGTNAATAMAGPTADALCEEALREDALRDEARRRWKALHPQVIHDIARQPQEQMDIDEQWAREVAAGTRPATLRIWEWANSAVIIGRFQSLEDSVDLAACRREQVSVVRRCTGGGAMFVEPGNTITYSLYAPRDFVRDVSIEQSYRLCDQWLVDALGGIGLDVRFSGLNDIASQYGKIGGAAQRRFPPQGEGPGSLLHHVTMAYDIDTAKMSRMLKVSQEKLRDKAVQSAAKRVDPLRSQTGMGRASVIALLMESARAGLQWA</sequence>
<evidence type="ECO:0000313" key="2">
    <source>
        <dbReference type="EMBL" id="KAE8127834.1"/>
    </source>
</evidence>
<dbReference type="InterPro" id="IPR004143">
    <property type="entry name" value="BPL_LPL_catalytic"/>
</dbReference>
<keyword evidence="3" id="KW-1185">Reference proteome</keyword>
<reference evidence="2 3" key="1">
    <citation type="submission" date="2018-04" db="EMBL/GenBank/DDBJ databases">
        <authorList>
            <person name="Eckel V.P."/>
            <person name="Vogel R.F."/>
        </authorList>
    </citation>
    <scope>NUCLEOTIDE SEQUENCE [LARGE SCALE GENOMIC DNA]</scope>
    <source>
        <strain evidence="3">TMW 2.1764</strain>
    </source>
</reference>
<dbReference type="EMBL" id="QDAG01000007">
    <property type="protein sequence ID" value="KAE8127834.1"/>
    <property type="molecule type" value="Genomic_DNA"/>
</dbReference>
<keyword evidence="2" id="KW-0436">Ligase</keyword>
<evidence type="ECO:0000259" key="1">
    <source>
        <dbReference type="PROSITE" id="PS51733"/>
    </source>
</evidence>
<feature type="domain" description="BPL/LPL catalytic" evidence="1">
    <location>
        <begin position="199"/>
        <end position="395"/>
    </location>
</feature>
<gene>
    <name evidence="2" type="ORF">DDE84_07530</name>
</gene>
<dbReference type="Gene3D" id="3.30.930.10">
    <property type="entry name" value="Bira Bifunctional Protein, Domain 2"/>
    <property type="match status" value="1"/>
</dbReference>
<evidence type="ECO:0000313" key="3">
    <source>
        <dbReference type="Proteomes" id="UP000325415"/>
    </source>
</evidence>
<dbReference type="SUPFAM" id="SSF55681">
    <property type="entry name" value="Class II aaRS and biotin synthetases"/>
    <property type="match status" value="1"/>
</dbReference>
<dbReference type="InterPro" id="IPR045864">
    <property type="entry name" value="aa-tRNA-synth_II/BPL/LPL"/>
</dbReference>
<dbReference type="PANTHER" id="PTHR43679">
    <property type="entry name" value="OCTANOYLTRANSFERASE LIPM-RELATED"/>
    <property type="match status" value="1"/>
</dbReference>